<comment type="caution">
    <text evidence="16">The sequence shown here is derived from an EMBL/GenBank/DDBJ whole genome shotgun (WGS) entry which is preliminary data.</text>
</comment>
<comment type="subunit">
    <text evidence="12">Homotetramer; dimer of dimers.</text>
</comment>
<feature type="binding site" evidence="12 15">
    <location>
        <position position="46"/>
    </location>
    <ligand>
        <name>pyruvate</name>
        <dbReference type="ChEBI" id="CHEBI:15361"/>
    </ligand>
</feature>
<dbReference type="Pfam" id="PF00701">
    <property type="entry name" value="DHDPS"/>
    <property type="match status" value="1"/>
</dbReference>
<dbReference type="InterPro" id="IPR020625">
    <property type="entry name" value="Schiff_base-form_aldolases_AS"/>
</dbReference>
<comment type="subcellular location">
    <subcellularLocation>
        <location evidence="12">Cytoplasm</location>
    </subcellularLocation>
</comment>
<dbReference type="Gene3D" id="3.20.20.70">
    <property type="entry name" value="Aldolase class I"/>
    <property type="match status" value="1"/>
</dbReference>
<keyword evidence="6 12" id="KW-0028">Amino-acid biosynthesis</keyword>
<reference evidence="16 17" key="1">
    <citation type="submission" date="2019-03" db="EMBL/GenBank/DDBJ databases">
        <title>Genomic Encyclopedia of Type Strains, Phase IV (KMG-IV): sequencing the most valuable type-strain genomes for metagenomic binning, comparative biology and taxonomic classification.</title>
        <authorList>
            <person name="Goeker M."/>
        </authorList>
    </citation>
    <scope>NUCLEOTIDE SEQUENCE [LARGE SCALE GENOMIC DNA]</scope>
    <source>
        <strain evidence="16 17">DSM 28867</strain>
    </source>
</reference>
<dbReference type="InterPro" id="IPR005263">
    <property type="entry name" value="DapA"/>
</dbReference>
<dbReference type="Proteomes" id="UP000294743">
    <property type="component" value="Unassembled WGS sequence"/>
</dbReference>
<dbReference type="RefSeq" id="WP_134168896.1">
    <property type="nucleotide sequence ID" value="NZ_SODD01000010.1"/>
</dbReference>
<feature type="active site" description="Schiff-base intermediate with substrate" evidence="12 14">
    <location>
        <position position="162"/>
    </location>
</feature>
<dbReference type="PIRSF" id="PIRSF001365">
    <property type="entry name" value="DHDPS"/>
    <property type="match status" value="1"/>
</dbReference>
<comment type="function">
    <text evidence="1 12">Catalyzes the condensation of (S)-aspartate-beta-semialdehyde [(S)-ASA] and pyruvate to 4-hydroxy-tetrahydrodipicolinate (HTPA).</text>
</comment>
<dbReference type="PROSITE" id="PS00666">
    <property type="entry name" value="DHDPS_2"/>
    <property type="match status" value="1"/>
</dbReference>
<organism evidence="16 17">
    <name type="scientific">Breznakia blatticola</name>
    <dbReference type="NCBI Taxonomy" id="1754012"/>
    <lineage>
        <taxon>Bacteria</taxon>
        <taxon>Bacillati</taxon>
        <taxon>Bacillota</taxon>
        <taxon>Erysipelotrichia</taxon>
        <taxon>Erysipelotrichales</taxon>
        <taxon>Erysipelotrichaceae</taxon>
        <taxon>Breznakia</taxon>
    </lineage>
</organism>
<dbReference type="GO" id="GO:0019877">
    <property type="term" value="P:diaminopimelate biosynthetic process"/>
    <property type="evidence" value="ECO:0007669"/>
    <property type="project" value="UniProtKB-UniRule"/>
</dbReference>
<keyword evidence="10 12" id="KW-0704">Schiff base</keyword>
<dbReference type="GO" id="GO:0005829">
    <property type="term" value="C:cytosol"/>
    <property type="evidence" value="ECO:0007669"/>
    <property type="project" value="TreeGrafter"/>
</dbReference>
<comment type="similarity">
    <text evidence="3 12 13">Belongs to the DapA family.</text>
</comment>
<keyword evidence="9 12" id="KW-0456">Lyase</keyword>
<sequence>MLVQGSIVALITPFNENGSVNFNKLGELIEFHVANQTDAILVLGTTGETPTLTHDEDDSVVKYTIEKVAKRLPVYVGAGSNSTKTQVTYAKKYADMGADALLVIAPYYNKANEEGMYLHFEMVANAVDIPLIIYNVPGRTGCTIPVSVVKRLAKLENVAAIKEASGDISYFAKVCALASDDFQVYSGNDDMIVPAMSLGASGVISVVANILPQETHDMVASYLAGNIHTSRNLQLKYLDFINALFIETNPIPIKEAMNLRGMEVGGYRLPLTFMSEENRMKLIEQMKVIGQ</sequence>
<comment type="catalytic activity">
    <reaction evidence="11 12">
        <text>L-aspartate 4-semialdehyde + pyruvate = (2S,4S)-4-hydroxy-2,3,4,5-tetrahydrodipicolinate + H2O + H(+)</text>
        <dbReference type="Rhea" id="RHEA:34171"/>
        <dbReference type="ChEBI" id="CHEBI:15361"/>
        <dbReference type="ChEBI" id="CHEBI:15377"/>
        <dbReference type="ChEBI" id="CHEBI:15378"/>
        <dbReference type="ChEBI" id="CHEBI:67139"/>
        <dbReference type="ChEBI" id="CHEBI:537519"/>
        <dbReference type="EC" id="4.3.3.7"/>
    </reaction>
</comment>
<evidence type="ECO:0000256" key="6">
    <source>
        <dbReference type="ARBA" id="ARBA00022605"/>
    </source>
</evidence>
<feature type="binding site" evidence="12 15">
    <location>
        <position position="204"/>
    </location>
    <ligand>
        <name>pyruvate</name>
        <dbReference type="ChEBI" id="CHEBI:15361"/>
    </ligand>
</feature>
<dbReference type="GO" id="GO:0008840">
    <property type="term" value="F:4-hydroxy-tetrahydrodipicolinate synthase activity"/>
    <property type="evidence" value="ECO:0007669"/>
    <property type="project" value="UniProtKB-UniRule"/>
</dbReference>
<dbReference type="PANTHER" id="PTHR12128:SF66">
    <property type="entry name" value="4-HYDROXY-2-OXOGLUTARATE ALDOLASE, MITOCHONDRIAL"/>
    <property type="match status" value="1"/>
</dbReference>
<gene>
    <name evidence="12" type="primary">dapA</name>
    <name evidence="16" type="ORF">EDD63_11040</name>
</gene>
<dbReference type="CDD" id="cd00950">
    <property type="entry name" value="DHDPS"/>
    <property type="match status" value="1"/>
</dbReference>
<evidence type="ECO:0000256" key="10">
    <source>
        <dbReference type="ARBA" id="ARBA00023270"/>
    </source>
</evidence>
<keyword evidence="7 12" id="KW-0220">Diaminopimelate biosynthesis</keyword>
<evidence type="ECO:0000256" key="13">
    <source>
        <dbReference type="PIRNR" id="PIRNR001365"/>
    </source>
</evidence>
<dbReference type="InterPro" id="IPR002220">
    <property type="entry name" value="DapA-like"/>
</dbReference>
<keyword evidence="8 12" id="KW-0457">Lysine biosynthesis</keyword>
<dbReference type="GO" id="GO:0009089">
    <property type="term" value="P:lysine biosynthetic process via diaminopimelate"/>
    <property type="evidence" value="ECO:0007669"/>
    <property type="project" value="UniProtKB-UniRule"/>
</dbReference>
<feature type="site" description="Part of a proton relay during catalysis" evidence="12">
    <location>
        <position position="45"/>
    </location>
</feature>
<evidence type="ECO:0000256" key="8">
    <source>
        <dbReference type="ARBA" id="ARBA00023154"/>
    </source>
</evidence>
<dbReference type="SMART" id="SM01130">
    <property type="entry name" value="DHDPS"/>
    <property type="match status" value="1"/>
</dbReference>
<dbReference type="EC" id="4.3.3.7" evidence="4 12"/>
<comment type="caution">
    <text evidence="12">Was originally thought to be a dihydrodipicolinate synthase (DHDPS), catalyzing the condensation of (S)-aspartate-beta-semialdehyde [(S)-ASA] and pyruvate to dihydrodipicolinate (DHDP). However, it was shown in E.coli that the product of the enzymatic reaction is not dihydrodipicolinate but in fact (4S)-4-hydroxy-2,3,4,5-tetrahydro-(2S)-dipicolinic acid (HTPA), and that the consecutive dehydration reaction leading to DHDP is not spontaneous but catalyzed by DapB.</text>
</comment>
<evidence type="ECO:0000256" key="7">
    <source>
        <dbReference type="ARBA" id="ARBA00022915"/>
    </source>
</evidence>
<name>A0A4R7ZYK8_9FIRM</name>
<dbReference type="PRINTS" id="PR00146">
    <property type="entry name" value="DHPICSNTHASE"/>
</dbReference>
<feature type="site" description="Part of a proton relay during catalysis" evidence="12">
    <location>
        <position position="108"/>
    </location>
</feature>
<evidence type="ECO:0000256" key="15">
    <source>
        <dbReference type="PIRSR" id="PIRSR001365-2"/>
    </source>
</evidence>
<keyword evidence="5 12" id="KW-0963">Cytoplasm</keyword>
<protein>
    <recommendedName>
        <fullName evidence="4 12">4-hydroxy-tetrahydrodipicolinate synthase</fullName>
        <shortName evidence="12">HTPA synthase</shortName>
        <ecNumber evidence="4 12">4.3.3.7</ecNumber>
    </recommendedName>
</protein>
<dbReference type="HAMAP" id="MF_00418">
    <property type="entry name" value="DapA"/>
    <property type="match status" value="1"/>
</dbReference>
<dbReference type="NCBIfam" id="TIGR00674">
    <property type="entry name" value="dapA"/>
    <property type="match status" value="1"/>
</dbReference>
<evidence type="ECO:0000256" key="4">
    <source>
        <dbReference type="ARBA" id="ARBA00012086"/>
    </source>
</evidence>
<evidence type="ECO:0000313" key="16">
    <source>
        <dbReference type="EMBL" id="TDW20820.1"/>
    </source>
</evidence>
<dbReference type="InterPro" id="IPR013785">
    <property type="entry name" value="Aldolase_TIM"/>
</dbReference>
<dbReference type="PANTHER" id="PTHR12128">
    <property type="entry name" value="DIHYDRODIPICOLINATE SYNTHASE"/>
    <property type="match status" value="1"/>
</dbReference>
<dbReference type="OrthoDB" id="9782828at2"/>
<evidence type="ECO:0000256" key="9">
    <source>
        <dbReference type="ARBA" id="ARBA00023239"/>
    </source>
</evidence>
<proteinExistence type="inferred from homology"/>
<evidence type="ECO:0000256" key="14">
    <source>
        <dbReference type="PIRSR" id="PIRSR001365-1"/>
    </source>
</evidence>
<comment type="pathway">
    <text evidence="2 12">Amino-acid biosynthesis; L-lysine biosynthesis via DAP pathway; (S)-tetrahydrodipicolinate from L-aspartate: step 3/4.</text>
</comment>
<keyword evidence="17" id="KW-1185">Reference proteome</keyword>
<dbReference type="EMBL" id="SODD01000010">
    <property type="protein sequence ID" value="TDW20820.1"/>
    <property type="molecule type" value="Genomic_DNA"/>
</dbReference>
<evidence type="ECO:0000256" key="12">
    <source>
        <dbReference type="HAMAP-Rule" id="MF_00418"/>
    </source>
</evidence>
<evidence type="ECO:0000256" key="3">
    <source>
        <dbReference type="ARBA" id="ARBA00007592"/>
    </source>
</evidence>
<evidence type="ECO:0000256" key="11">
    <source>
        <dbReference type="ARBA" id="ARBA00047836"/>
    </source>
</evidence>
<evidence type="ECO:0000256" key="1">
    <source>
        <dbReference type="ARBA" id="ARBA00003294"/>
    </source>
</evidence>
<dbReference type="AlphaFoldDB" id="A0A4R7ZYK8"/>
<evidence type="ECO:0000256" key="5">
    <source>
        <dbReference type="ARBA" id="ARBA00022490"/>
    </source>
</evidence>
<accession>A0A4R7ZYK8</accession>
<dbReference type="SUPFAM" id="SSF51569">
    <property type="entry name" value="Aldolase"/>
    <property type="match status" value="1"/>
</dbReference>
<dbReference type="UniPathway" id="UPA00034">
    <property type="reaction ID" value="UER00017"/>
</dbReference>
<evidence type="ECO:0000256" key="2">
    <source>
        <dbReference type="ARBA" id="ARBA00005120"/>
    </source>
</evidence>
<evidence type="ECO:0000313" key="17">
    <source>
        <dbReference type="Proteomes" id="UP000294743"/>
    </source>
</evidence>
<feature type="active site" description="Proton donor/acceptor" evidence="12 14">
    <location>
        <position position="134"/>
    </location>
</feature>